<dbReference type="Proteomes" id="UP000199290">
    <property type="component" value="Unassembled WGS sequence"/>
</dbReference>
<accession>A0A1I6GN07</accession>
<evidence type="ECO:0000313" key="2">
    <source>
        <dbReference type="EMBL" id="SFR43447.1"/>
    </source>
</evidence>
<keyword evidence="3" id="KW-1185">Reference proteome</keyword>
<feature type="domain" description="AbiTii" evidence="1">
    <location>
        <begin position="14"/>
        <end position="184"/>
    </location>
</feature>
<dbReference type="InterPro" id="IPR041304">
    <property type="entry name" value="AbiTii"/>
</dbReference>
<dbReference type="RefSeq" id="WP_091987094.1">
    <property type="nucleotide sequence ID" value="NZ_FOYV01000001.1"/>
</dbReference>
<evidence type="ECO:0000259" key="1">
    <source>
        <dbReference type="Pfam" id="PF18864"/>
    </source>
</evidence>
<proteinExistence type="predicted"/>
<dbReference type="AlphaFoldDB" id="A0A1I6GN07"/>
<dbReference type="EMBL" id="FOYV01000001">
    <property type="protein sequence ID" value="SFR43447.1"/>
    <property type="molecule type" value="Genomic_DNA"/>
</dbReference>
<dbReference type="OrthoDB" id="6360084at2"/>
<evidence type="ECO:0000313" key="3">
    <source>
        <dbReference type="Proteomes" id="UP000199290"/>
    </source>
</evidence>
<gene>
    <name evidence="2" type="ORF">SAMN04488073_1165</name>
</gene>
<sequence>MSTSVNHLDERTRDAAELLEEIMPSAITLAMMLRHRKMAAWLRTEFDGYQDLAAAPPYRRDLHGHIVAKSPQYGWIPAPVNEEQKEAYGRLDLLDGVKALEKICVNCKKGNGNRILLEKDAMAVLQKHINLTAELAINLSRDSYCRLLRIVRASLYLWTQELMNQGIAGEHNHYSQEERAKVAHLDEPEKFWRQAMEDVDQLPIPDVRERGFLERVFGRAG</sequence>
<name>A0A1I6GN07_9GAMM</name>
<dbReference type="Pfam" id="PF18864">
    <property type="entry name" value="AbiTii"/>
    <property type="match status" value="1"/>
</dbReference>
<organism evidence="2 3">
    <name type="scientific">Marinobacter gudaonensis</name>
    <dbReference type="NCBI Taxonomy" id="375760"/>
    <lineage>
        <taxon>Bacteria</taxon>
        <taxon>Pseudomonadati</taxon>
        <taxon>Pseudomonadota</taxon>
        <taxon>Gammaproteobacteria</taxon>
        <taxon>Pseudomonadales</taxon>
        <taxon>Marinobacteraceae</taxon>
        <taxon>Marinobacter</taxon>
    </lineage>
</organism>
<reference evidence="3" key="1">
    <citation type="submission" date="2016-10" db="EMBL/GenBank/DDBJ databases">
        <authorList>
            <person name="Varghese N."/>
            <person name="Submissions S."/>
        </authorList>
    </citation>
    <scope>NUCLEOTIDE SEQUENCE [LARGE SCALE GENOMIC DNA]</scope>
    <source>
        <strain evidence="3">CGMCC 1.6294</strain>
    </source>
</reference>
<protein>
    <recommendedName>
        <fullName evidence="1">AbiTii domain-containing protein</fullName>
    </recommendedName>
</protein>